<dbReference type="PANTHER" id="PTHR11003">
    <property type="entry name" value="POTASSIUM CHANNEL, SUBFAMILY K"/>
    <property type="match status" value="1"/>
</dbReference>
<dbReference type="Pfam" id="PF13499">
    <property type="entry name" value="EF-hand_7"/>
    <property type="match status" value="1"/>
</dbReference>
<evidence type="ECO:0000313" key="12">
    <source>
        <dbReference type="EMBL" id="KAG8458141.1"/>
    </source>
</evidence>
<evidence type="ECO:0000256" key="10">
    <source>
        <dbReference type="SAM" id="Phobius"/>
    </source>
</evidence>
<evidence type="ECO:0000256" key="8">
    <source>
        <dbReference type="ARBA" id="ARBA00023303"/>
    </source>
</evidence>
<sequence length="556" mass="57992">MAQERGIAPDLPEPDSRGIVHVPQLLLYASGTAYTCTRVIIASNAGRTDRVAVSGSAVMLTLGVPGLLLLSARCARRGTTLHALLSGVLDVYDAVLVILLLSLVGSEVLVALEGENEAAERAACIAGNASLDALLDDLRARLSPAQLSKVAGALAYADCTFDNWSSFSLSPLFFTFTVMSTIGYGTSAPATQAGRLFTAFFALFSAAVAVVCLARIAARIEALTLGVLAWLMPPGAAIDEVFRDFDTDGSGTLQRAELMQLFTTLQEEGVLRADARDLTTLVAKMDADNDGDVSLDEFKRAIFGKGLDVRSFAITKYKAVVAIVLTAAMVLVASVVPPASGRQATWSGLDRFYFTMITLSTVGLGDLTWDTSTPGELVLFLVFAIVGLGLFATLISALSDVARTATMRCASMAREKRIRAMRALRLAAKLRKGAQHGAEPATAPAAHKRIAPSAAQPEPSEPVPSAGGAGGTGGGSRPGRPFAPLGEKGPLPLVARTAALYTAGLDGRVPAPRALPGPMHVGPCAFSPLAHYHRDPRYPSVNRGFGAAAGGSACVK</sequence>
<dbReference type="PROSITE" id="PS00018">
    <property type="entry name" value="EF_HAND_1"/>
    <property type="match status" value="2"/>
</dbReference>
<feature type="domain" description="EF-hand" evidence="11">
    <location>
        <begin position="273"/>
        <end position="308"/>
    </location>
</feature>
<feature type="transmembrane region" description="Helical" evidence="10">
    <location>
        <begin position="51"/>
        <end position="71"/>
    </location>
</feature>
<keyword evidence="13" id="KW-1185">Reference proteome</keyword>
<dbReference type="GO" id="GO:0015271">
    <property type="term" value="F:outward rectifier potassium channel activity"/>
    <property type="evidence" value="ECO:0007669"/>
    <property type="project" value="TreeGrafter"/>
</dbReference>
<feature type="transmembrane region" description="Helical" evidence="10">
    <location>
        <begin position="196"/>
        <end position="218"/>
    </location>
</feature>
<dbReference type="GO" id="GO:0022841">
    <property type="term" value="F:potassium ion leak channel activity"/>
    <property type="evidence" value="ECO:0007669"/>
    <property type="project" value="TreeGrafter"/>
</dbReference>
<dbReference type="GO" id="GO:0005509">
    <property type="term" value="F:calcium ion binding"/>
    <property type="evidence" value="ECO:0007669"/>
    <property type="project" value="InterPro"/>
</dbReference>
<keyword evidence="3 10" id="KW-0812">Transmembrane</keyword>
<evidence type="ECO:0000313" key="13">
    <source>
        <dbReference type="Proteomes" id="UP000751190"/>
    </source>
</evidence>
<feature type="compositionally biased region" description="Gly residues" evidence="9">
    <location>
        <begin position="467"/>
        <end position="477"/>
    </location>
</feature>
<evidence type="ECO:0000256" key="7">
    <source>
        <dbReference type="ARBA" id="ARBA00023136"/>
    </source>
</evidence>
<evidence type="ECO:0000256" key="9">
    <source>
        <dbReference type="SAM" id="MobiDB-lite"/>
    </source>
</evidence>
<dbReference type="PRINTS" id="PR01333">
    <property type="entry name" value="2POREKCHANEL"/>
</dbReference>
<evidence type="ECO:0000256" key="1">
    <source>
        <dbReference type="ARBA" id="ARBA00004141"/>
    </source>
</evidence>
<feature type="region of interest" description="Disordered" evidence="9">
    <location>
        <begin position="434"/>
        <end position="488"/>
    </location>
</feature>
<feature type="transmembrane region" description="Helical" evidence="10">
    <location>
        <begin position="377"/>
        <end position="398"/>
    </location>
</feature>
<evidence type="ECO:0000256" key="3">
    <source>
        <dbReference type="ARBA" id="ARBA00022692"/>
    </source>
</evidence>
<dbReference type="PROSITE" id="PS50222">
    <property type="entry name" value="EF_HAND_2"/>
    <property type="match status" value="2"/>
</dbReference>
<keyword evidence="8" id="KW-0407">Ion channel</keyword>
<dbReference type="SMART" id="SM00054">
    <property type="entry name" value="EFh"/>
    <property type="match status" value="2"/>
</dbReference>
<feature type="domain" description="EF-hand" evidence="11">
    <location>
        <begin position="233"/>
        <end position="268"/>
    </location>
</feature>
<protein>
    <recommendedName>
        <fullName evidence="11">EF-hand domain-containing protein</fullName>
    </recommendedName>
</protein>
<dbReference type="Gene3D" id="1.10.238.10">
    <property type="entry name" value="EF-hand"/>
    <property type="match status" value="1"/>
</dbReference>
<accession>A0A8J5X176</accession>
<feature type="compositionally biased region" description="Low complexity" evidence="9">
    <location>
        <begin position="451"/>
        <end position="466"/>
    </location>
</feature>
<dbReference type="CDD" id="cd00051">
    <property type="entry name" value="EFh"/>
    <property type="match status" value="1"/>
</dbReference>
<evidence type="ECO:0000256" key="5">
    <source>
        <dbReference type="ARBA" id="ARBA00022989"/>
    </source>
</evidence>
<dbReference type="InterPro" id="IPR003280">
    <property type="entry name" value="2pore_dom_K_chnl"/>
</dbReference>
<organism evidence="12 13">
    <name type="scientific">Diacronema lutheri</name>
    <name type="common">Unicellular marine alga</name>
    <name type="synonym">Monochrysis lutheri</name>
    <dbReference type="NCBI Taxonomy" id="2081491"/>
    <lineage>
        <taxon>Eukaryota</taxon>
        <taxon>Haptista</taxon>
        <taxon>Haptophyta</taxon>
        <taxon>Pavlovophyceae</taxon>
        <taxon>Pavlovales</taxon>
        <taxon>Pavlovaceae</taxon>
        <taxon>Diacronema</taxon>
    </lineage>
</organism>
<dbReference type="Gene3D" id="1.10.287.70">
    <property type="match status" value="1"/>
</dbReference>
<dbReference type="EMBL" id="JAGTXO010000056">
    <property type="protein sequence ID" value="KAG8458141.1"/>
    <property type="molecule type" value="Genomic_DNA"/>
</dbReference>
<dbReference type="InterPro" id="IPR013099">
    <property type="entry name" value="K_chnl_dom"/>
</dbReference>
<evidence type="ECO:0000256" key="2">
    <source>
        <dbReference type="ARBA" id="ARBA00022448"/>
    </source>
</evidence>
<evidence type="ECO:0000256" key="6">
    <source>
        <dbReference type="ARBA" id="ARBA00023065"/>
    </source>
</evidence>
<comment type="subcellular location">
    <subcellularLocation>
        <location evidence="1">Membrane</location>
        <topology evidence="1">Multi-pass membrane protein</topology>
    </subcellularLocation>
</comment>
<reference evidence="12" key="1">
    <citation type="submission" date="2021-05" db="EMBL/GenBank/DDBJ databases">
        <title>The genome of the haptophyte Pavlova lutheri (Diacronema luteri, Pavlovales) - a model for lipid biosynthesis in eukaryotic algae.</title>
        <authorList>
            <person name="Hulatt C.J."/>
            <person name="Posewitz M.C."/>
        </authorList>
    </citation>
    <scope>NUCLEOTIDE SEQUENCE</scope>
    <source>
        <strain evidence="12">NIVA-4/92</strain>
    </source>
</reference>
<keyword evidence="2" id="KW-0813">Transport</keyword>
<proteinExistence type="predicted"/>
<dbReference type="SUPFAM" id="SSF81324">
    <property type="entry name" value="Voltage-gated potassium channels"/>
    <property type="match status" value="2"/>
</dbReference>
<dbReference type="SUPFAM" id="SSF47473">
    <property type="entry name" value="EF-hand"/>
    <property type="match status" value="1"/>
</dbReference>
<dbReference type="Proteomes" id="UP000751190">
    <property type="component" value="Unassembled WGS sequence"/>
</dbReference>
<keyword evidence="7 10" id="KW-0472">Membrane</keyword>
<dbReference type="AlphaFoldDB" id="A0A8J5X176"/>
<feature type="transmembrane region" description="Helical" evidence="10">
    <location>
        <begin position="317"/>
        <end position="336"/>
    </location>
</feature>
<feature type="transmembrane region" description="Helical" evidence="10">
    <location>
        <begin position="83"/>
        <end position="104"/>
    </location>
</feature>
<dbReference type="PANTHER" id="PTHR11003:SF291">
    <property type="entry name" value="IP11374P"/>
    <property type="match status" value="1"/>
</dbReference>
<name>A0A8J5X176_DIALT</name>
<evidence type="ECO:0000259" key="11">
    <source>
        <dbReference type="PROSITE" id="PS50222"/>
    </source>
</evidence>
<dbReference type="OrthoDB" id="191686at2759"/>
<keyword evidence="6" id="KW-0406">Ion transport</keyword>
<evidence type="ECO:0000256" key="4">
    <source>
        <dbReference type="ARBA" id="ARBA00022837"/>
    </source>
</evidence>
<dbReference type="InterPro" id="IPR018247">
    <property type="entry name" value="EF_Hand_1_Ca_BS"/>
</dbReference>
<keyword evidence="4" id="KW-0106">Calcium</keyword>
<dbReference type="GO" id="GO:0005886">
    <property type="term" value="C:plasma membrane"/>
    <property type="evidence" value="ECO:0007669"/>
    <property type="project" value="TreeGrafter"/>
</dbReference>
<keyword evidence="5 10" id="KW-1133">Transmembrane helix</keyword>
<feature type="transmembrane region" description="Helical" evidence="10">
    <location>
        <begin position="164"/>
        <end position="184"/>
    </location>
</feature>
<dbReference type="GO" id="GO:0030322">
    <property type="term" value="P:stabilization of membrane potential"/>
    <property type="evidence" value="ECO:0007669"/>
    <property type="project" value="TreeGrafter"/>
</dbReference>
<dbReference type="Pfam" id="PF07885">
    <property type="entry name" value="Ion_trans_2"/>
    <property type="match status" value="2"/>
</dbReference>
<gene>
    <name evidence="12" type="ORF">KFE25_011672</name>
</gene>
<comment type="caution">
    <text evidence="12">The sequence shown here is derived from an EMBL/GenBank/DDBJ whole genome shotgun (WGS) entry which is preliminary data.</text>
</comment>
<dbReference type="InterPro" id="IPR002048">
    <property type="entry name" value="EF_hand_dom"/>
</dbReference>
<dbReference type="InterPro" id="IPR011992">
    <property type="entry name" value="EF-hand-dom_pair"/>
</dbReference>
<dbReference type="GO" id="GO:0005737">
    <property type="term" value="C:cytoplasm"/>
    <property type="evidence" value="ECO:0007669"/>
    <property type="project" value="UniProtKB-ARBA"/>
</dbReference>